<dbReference type="RefSeq" id="WP_205097582.1">
    <property type="nucleotide sequence ID" value="NZ_CAJNAQ010000002.1"/>
</dbReference>
<evidence type="ECO:0000313" key="4">
    <source>
        <dbReference type="Proteomes" id="UP000655759"/>
    </source>
</evidence>
<reference evidence="3" key="1">
    <citation type="submission" date="2021-02" db="EMBL/GenBank/DDBJ databases">
        <authorList>
            <person name="Han P."/>
        </authorList>
    </citation>
    <scope>NUCLEOTIDE SEQUENCE</scope>
    <source>
        <strain evidence="3">Candidatus Nitrosotenuis uzonensis 5A</strain>
    </source>
</reference>
<dbReference type="CDD" id="cd01130">
    <property type="entry name" value="VirB11-like_ATPase"/>
    <property type="match status" value="1"/>
</dbReference>
<comment type="caution">
    <text evidence="3">The sequence shown here is derived from an EMBL/GenBank/DDBJ whole genome shotgun (WGS) entry which is preliminary data.</text>
</comment>
<evidence type="ECO:0000259" key="2">
    <source>
        <dbReference type="Pfam" id="PF00437"/>
    </source>
</evidence>
<evidence type="ECO:0000256" key="1">
    <source>
        <dbReference type="ARBA" id="ARBA00006611"/>
    </source>
</evidence>
<name>A0A812EY63_9ARCH</name>
<dbReference type="AlphaFoldDB" id="A0A812EY63"/>
<dbReference type="Pfam" id="PF00437">
    <property type="entry name" value="T2SSE"/>
    <property type="match status" value="1"/>
</dbReference>
<gene>
    <name evidence="3" type="ORF">NUZ5A_20044</name>
</gene>
<sequence>MKKPASRVDIKPRFNVVCLFADISNVDVIEQYSIGQAKVFVTKDGRYLIVEPKITAQGHEIYEHMMEQLFLSLEPLEHARDPVSYIETHIWREAEQQAILEQVKSNFAELRYYLIRDIVGYGILDVMMNDDNIEEITAERFDRTVGVIHRRFTEFNILDSNVLFGSEDVMNSYIQRLVQRTGHTVTAASPVMNAMTPSGDRITVTYEREVSLPGPTIDIRKFTRQPYTIAHLLELGAMSRLMAAYLWILFDAKAFGLIIGETGSGKTTAINSLMCLTNPRWKIVTIEETPELKIPHYRWERLFTRTSPMISDSANYDITIMDLIKASLRMRPDFEIVGEVRGEEAFALFQSAATGHGGLTSFHASGVESALSRLSAEPINIRASQQMLLWFVLHITRMRNEKKQIVRRVASLSEVIPRREGRVGLAEIFRYDIKRNGFGVDAPEELIKKSQRLQQAANLLNIDNLLGDLKTRMYLIEQCLKNKAEKIDDVFAILGRYYSWTK</sequence>
<dbReference type="InterPro" id="IPR050921">
    <property type="entry name" value="T4SS_GSP_E_ATPase"/>
</dbReference>
<dbReference type="EMBL" id="CAJNAQ010000002">
    <property type="protein sequence ID" value="CAE6485716.1"/>
    <property type="molecule type" value="Genomic_DNA"/>
</dbReference>
<organism evidence="3 4">
    <name type="scientific">Candidatus Nitrosotenuis uzonensis</name>
    <dbReference type="NCBI Taxonomy" id="1407055"/>
    <lineage>
        <taxon>Archaea</taxon>
        <taxon>Nitrososphaerota</taxon>
        <taxon>Candidatus Nitrosotenuis</taxon>
    </lineage>
</organism>
<dbReference type="InterPro" id="IPR027417">
    <property type="entry name" value="P-loop_NTPase"/>
</dbReference>
<dbReference type="PANTHER" id="PTHR30486">
    <property type="entry name" value="TWITCHING MOTILITY PROTEIN PILT"/>
    <property type="match status" value="1"/>
</dbReference>
<dbReference type="SUPFAM" id="SSF52540">
    <property type="entry name" value="P-loop containing nucleoside triphosphate hydrolases"/>
    <property type="match status" value="1"/>
</dbReference>
<proteinExistence type="inferred from homology"/>
<dbReference type="Gene3D" id="3.40.50.300">
    <property type="entry name" value="P-loop containing nucleotide triphosphate hydrolases"/>
    <property type="match status" value="1"/>
</dbReference>
<comment type="similarity">
    <text evidence="1">Belongs to the GSP E family.</text>
</comment>
<evidence type="ECO:0000313" key="3">
    <source>
        <dbReference type="EMBL" id="CAE6485716.1"/>
    </source>
</evidence>
<dbReference type="InterPro" id="IPR001482">
    <property type="entry name" value="T2SS/T4SS_dom"/>
</dbReference>
<accession>A0A812EY63</accession>
<dbReference type="PANTHER" id="PTHR30486:SF6">
    <property type="entry name" value="TYPE IV PILUS RETRACTATION ATPASE PILT"/>
    <property type="match status" value="1"/>
</dbReference>
<protein>
    <submittedName>
        <fullName evidence="3">Type IV secretory pathway component</fullName>
    </submittedName>
</protein>
<dbReference type="Proteomes" id="UP000655759">
    <property type="component" value="Unassembled WGS sequence"/>
</dbReference>
<dbReference type="GO" id="GO:0016887">
    <property type="term" value="F:ATP hydrolysis activity"/>
    <property type="evidence" value="ECO:0007669"/>
    <property type="project" value="InterPro"/>
</dbReference>
<feature type="domain" description="Bacterial type II secretion system protein E" evidence="2">
    <location>
        <begin position="148"/>
        <end position="436"/>
    </location>
</feature>
<dbReference type="Gene3D" id="3.30.450.380">
    <property type="match status" value="1"/>
</dbReference>